<evidence type="ECO:0000313" key="2">
    <source>
        <dbReference type="EMBL" id="KAI1866486.1"/>
    </source>
</evidence>
<feature type="region of interest" description="Disordered" evidence="1">
    <location>
        <begin position="1"/>
        <end position="57"/>
    </location>
</feature>
<gene>
    <name evidence="2" type="ORF">JX265_007787</name>
</gene>
<dbReference type="Proteomes" id="UP000829685">
    <property type="component" value="Unassembled WGS sequence"/>
</dbReference>
<dbReference type="AlphaFoldDB" id="A0A9P9WJC1"/>
<proteinExistence type="predicted"/>
<evidence type="ECO:0000256" key="1">
    <source>
        <dbReference type="SAM" id="MobiDB-lite"/>
    </source>
</evidence>
<evidence type="ECO:0000313" key="3">
    <source>
        <dbReference type="Proteomes" id="UP000829685"/>
    </source>
</evidence>
<name>A0A9P9WJC1_9PEZI</name>
<accession>A0A9P9WJC1</accession>
<feature type="compositionally biased region" description="Polar residues" evidence="1">
    <location>
        <begin position="26"/>
        <end position="40"/>
    </location>
</feature>
<sequence>MDITSECSAPNDLLAGHSDNDDEFRTSQTITSDPSRQSSWIVPRGRERTEIPERSTIRDQDDARWREVVDMFGHLSKDTANIQSILQELHKGMDGQLASKPDILRTQNELEEAKSSLEEVHKKWKKTALELNQLRSQGTRPYQLLDADLERSVQGLRYEIRNISCSFQFSAFRLPEHFLQPQSNGLEKCMVEAMEQFYANHGNRISENMGPAIVQSFLWRILVSEVSERFRWAPELQSSITDVYNFLQPDYVYHSERGIPSGTEAQRKFQVWKADTSALILESMNNEDRDKCLQQVDTFTRDLSTQILDIIQPFALGSDKISDQLGLIINDFISLDKEICRQVTRVDWLFHSLQHPLQFNPEIMTAIGAEIAPQSGQHIDLIVAPGLKKRGRHTGEDFGSEHLLLKMDVICIPSSRGRVSKRQCF</sequence>
<keyword evidence="3" id="KW-1185">Reference proteome</keyword>
<reference evidence="2" key="1">
    <citation type="submission" date="2021-03" db="EMBL/GenBank/DDBJ databases">
        <title>Revisited historic fungal species revealed as producer of novel bioactive compounds through whole genome sequencing and comparative genomics.</title>
        <authorList>
            <person name="Vignolle G.A."/>
            <person name="Hochenegger N."/>
            <person name="Mach R.L."/>
            <person name="Mach-Aigner A.R."/>
            <person name="Javad Rahimi M."/>
            <person name="Salim K.A."/>
            <person name="Chan C.M."/>
            <person name="Lim L.B.L."/>
            <person name="Cai F."/>
            <person name="Druzhinina I.S."/>
            <person name="U'Ren J.M."/>
            <person name="Derntl C."/>
        </authorList>
    </citation>
    <scope>NUCLEOTIDE SEQUENCE</scope>
    <source>
        <strain evidence="2">TUCIM 5799</strain>
    </source>
</reference>
<dbReference type="EMBL" id="JAFIMR010000020">
    <property type="protein sequence ID" value="KAI1866486.1"/>
    <property type="molecule type" value="Genomic_DNA"/>
</dbReference>
<dbReference type="OrthoDB" id="5213630at2759"/>
<comment type="caution">
    <text evidence="2">The sequence shown here is derived from an EMBL/GenBank/DDBJ whole genome shotgun (WGS) entry which is preliminary data.</text>
</comment>
<organism evidence="2 3">
    <name type="scientific">Neoarthrinium moseri</name>
    <dbReference type="NCBI Taxonomy" id="1658444"/>
    <lineage>
        <taxon>Eukaryota</taxon>
        <taxon>Fungi</taxon>
        <taxon>Dikarya</taxon>
        <taxon>Ascomycota</taxon>
        <taxon>Pezizomycotina</taxon>
        <taxon>Sordariomycetes</taxon>
        <taxon>Xylariomycetidae</taxon>
        <taxon>Amphisphaeriales</taxon>
        <taxon>Apiosporaceae</taxon>
        <taxon>Neoarthrinium</taxon>
    </lineage>
</organism>
<protein>
    <submittedName>
        <fullName evidence="2">Uncharacterized protein</fullName>
    </submittedName>
</protein>
<feature type="compositionally biased region" description="Basic and acidic residues" evidence="1">
    <location>
        <begin position="44"/>
        <end position="57"/>
    </location>
</feature>